<gene>
    <name evidence="2" type="ORF">TNCT_656491</name>
</gene>
<dbReference type="EMBL" id="BMAO01005742">
    <property type="protein sequence ID" value="GFR03635.1"/>
    <property type="molecule type" value="Genomic_DNA"/>
</dbReference>
<evidence type="ECO:0000313" key="3">
    <source>
        <dbReference type="Proteomes" id="UP000887116"/>
    </source>
</evidence>
<evidence type="ECO:0000313" key="2">
    <source>
        <dbReference type="EMBL" id="GFR03635.1"/>
    </source>
</evidence>
<feature type="region of interest" description="Disordered" evidence="1">
    <location>
        <begin position="1"/>
        <end position="87"/>
    </location>
</feature>
<accession>A0A8X6GK66</accession>
<reference evidence="2" key="1">
    <citation type="submission" date="2020-07" db="EMBL/GenBank/DDBJ databases">
        <title>Multicomponent nature underlies the extraordinary mechanical properties of spider dragline silk.</title>
        <authorList>
            <person name="Kono N."/>
            <person name="Nakamura H."/>
            <person name="Mori M."/>
            <person name="Yoshida Y."/>
            <person name="Ohtoshi R."/>
            <person name="Malay A.D."/>
            <person name="Moran D.A.P."/>
            <person name="Tomita M."/>
            <person name="Numata K."/>
            <person name="Arakawa K."/>
        </authorList>
    </citation>
    <scope>NUCLEOTIDE SEQUENCE</scope>
</reference>
<comment type="caution">
    <text evidence="2">The sequence shown here is derived from an EMBL/GenBank/DDBJ whole genome shotgun (WGS) entry which is preliminary data.</text>
</comment>
<name>A0A8X6GK66_TRICU</name>
<dbReference type="AlphaFoldDB" id="A0A8X6GK66"/>
<evidence type="ECO:0000256" key="1">
    <source>
        <dbReference type="SAM" id="MobiDB-lite"/>
    </source>
</evidence>
<dbReference type="Proteomes" id="UP000887116">
    <property type="component" value="Unassembled WGS sequence"/>
</dbReference>
<sequence>MNDYTPVTSRKQKGSSPTSSSPVLPPSKKHRADSKTTNRFSILEIEEPPTPLQEDADEGVIFDATDPKIRSSTPLKHRPPSPITTDNVDESAQLLKRQQDLTGQKLVGRNMGKSLRVYTPQTPLAYKQIRKLIDDEKLEAFTHQLSEDKELKIVIRGMPVKIPIQEITEEPA</sequence>
<proteinExistence type="predicted"/>
<dbReference type="OrthoDB" id="6775828at2759"/>
<keyword evidence="3" id="KW-1185">Reference proteome</keyword>
<organism evidence="2 3">
    <name type="scientific">Trichonephila clavata</name>
    <name type="common">Joro spider</name>
    <name type="synonym">Nephila clavata</name>
    <dbReference type="NCBI Taxonomy" id="2740835"/>
    <lineage>
        <taxon>Eukaryota</taxon>
        <taxon>Metazoa</taxon>
        <taxon>Ecdysozoa</taxon>
        <taxon>Arthropoda</taxon>
        <taxon>Chelicerata</taxon>
        <taxon>Arachnida</taxon>
        <taxon>Araneae</taxon>
        <taxon>Araneomorphae</taxon>
        <taxon>Entelegynae</taxon>
        <taxon>Araneoidea</taxon>
        <taxon>Nephilidae</taxon>
        <taxon>Trichonephila</taxon>
    </lineage>
</organism>
<protein>
    <submittedName>
        <fullName evidence="2">Uncharacterized protein</fullName>
    </submittedName>
</protein>